<accession>A0A4R2S1U6</accession>
<comment type="catalytic activity">
    <reaction evidence="10">
        <text>adenosine + phosphate = alpha-D-ribose 1-phosphate + adenine</text>
        <dbReference type="Rhea" id="RHEA:27642"/>
        <dbReference type="ChEBI" id="CHEBI:16335"/>
        <dbReference type="ChEBI" id="CHEBI:16708"/>
        <dbReference type="ChEBI" id="CHEBI:43474"/>
        <dbReference type="ChEBI" id="CHEBI:57720"/>
        <dbReference type="EC" id="2.4.2.1"/>
    </reaction>
    <physiologicalReaction direction="left-to-right" evidence="10">
        <dbReference type="Rhea" id="RHEA:27643"/>
    </physiologicalReaction>
</comment>
<organism evidence="13 14">
    <name type="scientific">Baia soyae</name>
    <dbReference type="NCBI Taxonomy" id="1544746"/>
    <lineage>
        <taxon>Bacteria</taxon>
        <taxon>Bacillati</taxon>
        <taxon>Bacillota</taxon>
        <taxon>Bacilli</taxon>
        <taxon>Bacillales</taxon>
        <taxon>Thermoactinomycetaceae</taxon>
        <taxon>Baia</taxon>
    </lineage>
</organism>
<comment type="caution">
    <text evidence="13">The sequence shown here is derived from an EMBL/GenBank/DDBJ whole genome shotgun (WGS) entry which is preliminary data.</text>
</comment>
<dbReference type="CDD" id="cd16833">
    <property type="entry name" value="YfiH"/>
    <property type="match status" value="1"/>
</dbReference>
<evidence type="ECO:0000256" key="4">
    <source>
        <dbReference type="ARBA" id="ARBA00007353"/>
    </source>
</evidence>
<dbReference type="InterPro" id="IPR003730">
    <property type="entry name" value="Cu_polyphenol_OxRdtase"/>
</dbReference>
<proteinExistence type="inferred from homology"/>
<evidence type="ECO:0000256" key="11">
    <source>
        <dbReference type="ARBA" id="ARBA00049893"/>
    </source>
</evidence>
<dbReference type="RefSeq" id="WP_131847498.1">
    <property type="nucleotide sequence ID" value="NZ_SLXV01000002.1"/>
</dbReference>
<name>A0A4R2S1U6_9BACL</name>
<comment type="catalytic activity">
    <reaction evidence="1">
        <text>inosine + phosphate = alpha-D-ribose 1-phosphate + hypoxanthine</text>
        <dbReference type="Rhea" id="RHEA:27646"/>
        <dbReference type="ChEBI" id="CHEBI:17368"/>
        <dbReference type="ChEBI" id="CHEBI:17596"/>
        <dbReference type="ChEBI" id="CHEBI:43474"/>
        <dbReference type="ChEBI" id="CHEBI:57720"/>
        <dbReference type="EC" id="2.4.2.1"/>
    </reaction>
    <physiologicalReaction direction="left-to-right" evidence="1">
        <dbReference type="Rhea" id="RHEA:27647"/>
    </physiologicalReaction>
</comment>
<gene>
    <name evidence="13" type="ORF">EDD57_10250</name>
</gene>
<dbReference type="PANTHER" id="PTHR30616:SF2">
    <property type="entry name" value="PURINE NUCLEOSIDE PHOSPHORYLASE LACC1"/>
    <property type="match status" value="1"/>
</dbReference>
<keyword evidence="6" id="KW-0479">Metal-binding</keyword>
<evidence type="ECO:0000256" key="12">
    <source>
        <dbReference type="RuleBase" id="RU361274"/>
    </source>
</evidence>
<comment type="catalytic activity">
    <reaction evidence="11">
        <text>S-methyl-5'-thioadenosine + phosphate = 5-(methylsulfanyl)-alpha-D-ribose 1-phosphate + adenine</text>
        <dbReference type="Rhea" id="RHEA:11852"/>
        <dbReference type="ChEBI" id="CHEBI:16708"/>
        <dbReference type="ChEBI" id="CHEBI:17509"/>
        <dbReference type="ChEBI" id="CHEBI:43474"/>
        <dbReference type="ChEBI" id="CHEBI:58533"/>
        <dbReference type="EC" id="2.4.2.28"/>
    </reaction>
    <physiologicalReaction direction="left-to-right" evidence="11">
        <dbReference type="Rhea" id="RHEA:11853"/>
    </physiologicalReaction>
</comment>
<dbReference type="Gene3D" id="3.60.140.10">
    <property type="entry name" value="CNF1/YfiH-like putative cysteine hydrolases"/>
    <property type="match status" value="1"/>
</dbReference>
<comment type="similarity">
    <text evidence="4 12">Belongs to the purine nucleoside phosphorylase YfiH/LACC1 family.</text>
</comment>
<evidence type="ECO:0000256" key="1">
    <source>
        <dbReference type="ARBA" id="ARBA00000553"/>
    </source>
</evidence>
<evidence type="ECO:0000256" key="9">
    <source>
        <dbReference type="ARBA" id="ARBA00047989"/>
    </source>
</evidence>
<reference evidence="13 14" key="1">
    <citation type="submission" date="2019-03" db="EMBL/GenBank/DDBJ databases">
        <title>Genomic Encyclopedia of Type Strains, Phase IV (KMG-IV): sequencing the most valuable type-strain genomes for metagenomic binning, comparative biology and taxonomic classification.</title>
        <authorList>
            <person name="Goeker M."/>
        </authorList>
    </citation>
    <scope>NUCLEOTIDE SEQUENCE [LARGE SCALE GENOMIC DNA]</scope>
    <source>
        <strain evidence="13 14">DSM 46831</strain>
    </source>
</reference>
<dbReference type="InterPro" id="IPR038371">
    <property type="entry name" value="Cu_polyphenol_OxRdtase_sf"/>
</dbReference>
<evidence type="ECO:0000313" key="14">
    <source>
        <dbReference type="Proteomes" id="UP000294746"/>
    </source>
</evidence>
<evidence type="ECO:0000256" key="8">
    <source>
        <dbReference type="ARBA" id="ARBA00022833"/>
    </source>
</evidence>
<dbReference type="Pfam" id="PF02578">
    <property type="entry name" value="Cu-oxidase_4"/>
    <property type="match status" value="1"/>
</dbReference>
<dbReference type="NCBIfam" id="TIGR00726">
    <property type="entry name" value="peptidoglycan editing factor PgeF"/>
    <property type="match status" value="1"/>
</dbReference>
<dbReference type="PANTHER" id="PTHR30616">
    <property type="entry name" value="UNCHARACTERIZED PROTEIN YFIH"/>
    <property type="match status" value="1"/>
</dbReference>
<sequence length="275" mass="30808">MEPFQMQKKSRVPYFVLALWQEEYPHLTVGFSAREEDSSSMCHNYALHVEDQPSRVVENRESLMRDLSFSLGSFTCGEQVHGVDIAYVTRVDRGKGNRDRESAFSNTDGLFSSEEDILLASFYADCVPLFFYAPDIDVIGVAHAGWKGTVQKIGPNMIAEMVAKGADRSKIRVAIGPSIGACCYEVDEHVLRPMKDALECHELPSSIALPTTNYKAMLDLKEANAQLCKQVGLRDDQIVKSNYCTSCSNEHFHSHRRDKGDTGRMVAFIGKRVRS</sequence>
<dbReference type="GO" id="GO:0016787">
    <property type="term" value="F:hydrolase activity"/>
    <property type="evidence" value="ECO:0007669"/>
    <property type="project" value="UniProtKB-KW"/>
</dbReference>
<evidence type="ECO:0000256" key="10">
    <source>
        <dbReference type="ARBA" id="ARBA00048968"/>
    </source>
</evidence>
<dbReference type="OrthoDB" id="4279at2"/>
<dbReference type="Proteomes" id="UP000294746">
    <property type="component" value="Unassembled WGS sequence"/>
</dbReference>
<evidence type="ECO:0000256" key="5">
    <source>
        <dbReference type="ARBA" id="ARBA00022679"/>
    </source>
</evidence>
<keyword evidence="14" id="KW-1185">Reference proteome</keyword>
<evidence type="ECO:0000256" key="6">
    <source>
        <dbReference type="ARBA" id="ARBA00022723"/>
    </source>
</evidence>
<dbReference type="AlphaFoldDB" id="A0A4R2S1U6"/>
<evidence type="ECO:0000256" key="3">
    <source>
        <dbReference type="ARBA" id="ARBA00003215"/>
    </source>
</evidence>
<comment type="catalytic activity">
    <reaction evidence="9">
        <text>adenosine + H2O + H(+) = inosine + NH4(+)</text>
        <dbReference type="Rhea" id="RHEA:24408"/>
        <dbReference type="ChEBI" id="CHEBI:15377"/>
        <dbReference type="ChEBI" id="CHEBI:15378"/>
        <dbReference type="ChEBI" id="CHEBI:16335"/>
        <dbReference type="ChEBI" id="CHEBI:17596"/>
        <dbReference type="ChEBI" id="CHEBI:28938"/>
        <dbReference type="EC" id="3.5.4.4"/>
    </reaction>
    <physiologicalReaction direction="left-to-right" evidence="9">
        <dbReference type="Rhea" id="RHEA:24409"/>
    </physiologicalReaction>
</comment>
<dbReference type="GO" id="GO:0005507">
    <property type="term" value="F:copper ion binding"/>
    <property type="evidence" value="ECO:0007669"/>
    <property type="project" value="TreeGrafter"/>
</dbReference>
<dbReference type="EMBL" id="SLXV01000002">
    <property type="protein sequence ID" value="TCP70408.1"/>
    <property type="molecule type" value="Genomic_DNA"/>
</dbReference>
<dbReference type="SUPFAM" id="SSF64438">
    <property type="entry name" value="CNF1/YfiH-like putative cysteine hydrolases"/>
    <property type="match status" value="1"/>
</dbReference>
<keyword evidence="8" id="KW-0862">Zinc</keyword>
<protein>
    <recommendedName>
        <fullName evidence="12">Purine nucleoside phosphorylase</fullName>
    </recommendedName>
</protein>
<comment type="cofactor">
    <cofactor evidence="2">
        <name>Zn(2+)</name>
        <dbReference type="ChEBI" id="CHEBI:29105"/>
    </cofactor>
</comment>
<keyword evidence="7" id="KW-0378">Hydrolase</keyword>
<evidence type="ECO:0000256" key="7">
    <source>
        <dbReference type="ARBA" id="ARBA00022801"/>
    </source>
</evidence>
<dbReference type="InterPro" id="IPR011324">
    <property type="entry name" value="Cytotoxic_necrot_fac-like_cat"/>
</dbReference>
<comment type="function">
    <text evidence="3">Purine nucleoside enzyme that catalyzes the phosphorolysis of adenosine and inosine nucleosides, yielding D-ribose 1-phosphate and the respective free bases, adenine and hypoxanthine. Also catalyzes the phosphorolysis of S-methyl-5'-thioadenosine into adenine and S-methyl-5-thio-alpha-D-ribose 1-phosphate. Also has adenosine deaminase activity.</text>
</comment>
<dbReference type="GO" id="GO:0017061">
    <property type="term" value="F:S-methyl-5-thioadenosine phosphorylase activity"/>
    <property type="evidence" value="ECO:0007669"/>
    <property type="project" value="UniProtKB-EC"/>
</dbReference>
<evidence type="ECO:0000313" key="13">
    <source>
        <dbReference type="EMBL" id="TCP70408.1"/>
    </source>
</evidence>
<evidence type="ECO:0000256" key="2">
    <source>
        <dbReference type="ARBA" id="ARBA00001947"/>
    </source>
</evidence>
<keyword evidence="5" id="KW-0808">Transferase</keyword>